<dbReference type="RefSeq" id="XP_033677129.1">
    <property type="nucleotide sequence ID" value="XM_033826218.1"/>
</dbReference>
<sequence>MSSSFFGSSASSSNTNSRVFPTQALNLAGPVLRVCVGTSPNDESFFVHQKLLVSRSEFFARAMNGKWRESDEGVVPLPDDQPEIFSLYANLLYTDRLATRQTDPEKKADEFTLLARLYVLAEKLQDVKAKNDIIDAMLAKSRAEGLVSTKPPLTMDAVAALYEGTPEGSQARKLFVDFFAQHGLASWLGEKEDVRFDFLYDVSVRLLQIRTKGTIPMTTANCPLAMYHEGEDRVEGKAATASTLVPTWKKKHQF</sequence>
<organism evidence="2 3">
    <name type="scientific">Trematosphaeria pertusa</name>
    <dbReference type="NCBI Taxonomy" id="390896"/>
    <lineage>
        <taxon>Eukaryota</taxon>
        <taxon>Fungi</taxon>
        <taxon>Dikarya</taxon>
        <taxon>Ascomycota</taxon>
        <taxon>Pezizomycotina</taxon>
        <taxon>Dothideomycetes</taxon>
        <taxon>Pleosporomycetidae</taxon>
        <taxon>Pleosporales</taxon>
        <taxon>Massarineae</taxon>
        <taxon>Trematosphaeriaceae</taxon>
        <taxon>Trematosphaeria</taxon>
    </lineage>
</organism>
<dbReference type="PROSITE" id="PS50097">
    <property type="entry name" value="BTB"/>
    <property type="match status" value="1"/>
</dbReference>
<name>A0A6A6HVA5_9PLEO</name>
<dbReference type="Gene3D" id="3.30.710.10">
    <property type="entry name" value="Potassium Channel Kv1.1, Chain A"/>
    <property type="match status" value="1"/>
</dbReference>
<dbReference type="GeneID" id="54579548"/>
<proteinExistence type="predicted"/>
<dbReference type="InterPro" id="IPR011333">
    <property type="entry name" value="SKP1/BTB/POZ_sf"/>
</dbReference>
<dbReference type="Pfam" id="PF00651">
    <property type="entry name" value="BTB"/>
    <property type="match status" value="1"/>
</dbReference>
<protein>
    <recommendedName>
        <fullName evidence="1">BTB domain-containing protein</fullName>
    </recommendedName>
</protein>
<reference evidence="2" key="1">
    <citation type="journal article" date="2020" name="Stud. Mycol.">
        <title>101 Dothideomycetes genomes: a test case for predicting lifestyles and emergence of pathogens.</title>
        <authorList>
            <person name="Haridas S."/>
            <person name="Albert R."/>
            <person name="Binder M."/>
            <person name="Bloem J."/>
            <person name="Labutti K."/>
            <person name="Salamov A."/>
            <person name="Andreopoulos B."/>
            <person name="Baker S."/>
            <person name="Barry K."/>
            <person name="Bills G."/>
            <person name="Bluhm B."/>
            <person name="Cannon C."/>
            <person name="Castanera R."/>
            <person name="Culley D."/>
            <person name="Daum C."/>
            <person name="Ezra D."/>
            <person name="Gonzalez J."/>
            <person name="Henrissat B."/>
            <person name="Kuo A."/>
            <person name="Liang C."/>
            <person name="Lipzen A."/>
            <person name="Lutzoni F."/>
            <person name="Magnuson J."/>
            <person name="Mondo S."/>
            <person name="Nolan M."/>
            <person name="Ohm R."/>
            <person name="Pangilinan J."/>
            <person name="Park H.-J."/>
            <person name="Ramirez L."/>
            <person name="Alfaro M."/>
            <person name="Sun H."/>
            <person name="Tritt A."/>
            <person name="Yoshinaga Y."/>
            <person name="Zwiers L.-H."/>
            <person name="Turgeon B."/>
            <person name="Goodwin S."/>
            <person name="Spatafora J."/>
            <person name="Crous P."/>
            <person name="Grigoriev I."/>
        </authorList>
    </citation>
    <scope>NUCLEOTIDE SEQUENCE</scope>
    <source>
        <strain evidence="2">CBS 122368</strain>
    </source>
</reference>
<evidence type="ECO:0000313" key="3">
    <source>
        <dbReference type="Proteomes" id="UP000800094"/>
    </source>
</evidence>
<dbReference type="SUPFAM" id="SSF54695">
    <property type="entry name" value="POZ domain"/>
    <property type="match status" value="1"/>
</dbReference>
<dbReference type="EMBL" id="ML987209">
    <property type="protein sequence ID" value="KAF2242125.1"/>
    <property type="molecule type" value="Genomic_DNA"/>
</dbReference>
<dbReference type="AlphaFoldDB" id="A0A6A6HVA5"/>
<evidence type="ECO:0000259" key="1">
    <source>
        <dbReference type="PROSITE" id="PS50097"/>
    </source>
</evidence>
<dbReference type="PANTHER" id="PTHR47843">
    <property type="entry name" value="BTB DOMAIN-CONTAINING PROTEIN-RELATED"/>
    <property type="match status" value="1"/>
</dbReference>
<dbReference type="PANTHER" id="PTHR47843:SF2">
    <property type="entry name" value="BTB DOMAIN-CONTAINING PROTEIN"/>
    <property type="match status" value="1"/>
</dbReference>
<gene>
    <name evidence="2" type="ORF">BU26DRAFT_495480</name>
</gene>
<dbReference type="CDD" id="cd18186">
    <property type="entry name" value="BTB_POZ_ZBTB_KLHL-like"/>
    <property type="match status" value="1"/>
</dbReference>
<dbReference type="InterPro" id="IPR000210">
    <property type="entry name" value="BTB/POZ_dom"/>
</dbReference>
<evidence type="ECO:0000313" key="2">
    <source>
        <dbReference type="EMBL" id="KAF2242125.1"/>
    </source>
</evidence>
<dbReference type="OrthoDB" id="1022638at2759"/>
<accession>A0A6A6HVA5</accession>
<dbReference type="Proteomes" id="UP000800094">
    <property type="component" value="Unassembled WGS sequence"/>
</dbReference>
<feature type="domain" description="BTB" evidence="1">
    <location>
        <begin position="32"/>
        <end position="101"/>
    </location>
</feature>
<keyword evidence="3" id="KW-1185">Reference proteome</keyword>